<dbReference type="PANTHER" id="PTHR34933:SF1">
    <property type="entry name" value="FLAGELLAR L-RING PROTEIN"/>
    <property type="match status" value="1"/>
</dbReference>
<dbReference type="Proteomes" id="UP000265431">
    <property type="component" value="Unassembled WGS sequence"/>
</dbReference>
<comment type="similarity">
    <text evidence="2 7">Belongs to the FlgH family.</text>
</comment>
<feature type="signal peptide" evidence="8">
    <location>
        <begin position="1"/>
        <end position="23"/>
    </location>
</feature>
<dbReference type="Pfam" id="PF02107">
    <property type="entry name" value="FlgH"/>
    <property type="match status" value="1"/>
</dbReference>
<comment type="caution">
    <text evidence="9">The sequence shown here is derived from an EMBL/GenBank/DDBJ whole genome shotgun (WGS) entry which is preliminary data.</text>
</comment>
<dbReference type="GO" id="GO:0009427">
    <property type="term" value="C:bacterial-type flagellum basal body, distal rod, L ring"/>
    <property type="evidence" value="ECO:0007669"/>
    <property type="project" value="InterPro"/>
</dbReference>
<reference evidence="9 10" key="1">
    <citation type="submission" date="2018-08" db="EMBL/GenBank/DDBJ databases">
        <title>Henriciella mobilis sp. nov., isolated from seawater.</title>
        <authorList>
            <person name="Cheng H."/>
            <person name="Wu Y.-H."/>
            <person name="Xu X.-W."/>
            <person name="Guo L.-L."/>
        </authorList>
    </citation>
    <scope>NUCLEOTIDE SEQUENCE [LARGE SCALE GENOMIC DNA]</scope>
    <source>
        <strain evidence="9 10">CCUG66934</strain>
    </source>
</reference>
<dbReference type="GO" id="GO:0009279">
    <property type="term" value="C:cell outer membrane"/>
    <property type="evidence" value="ECO:0007669"/>
    <property type="project" value="UniProtKB-SubCell"/>
</dbReference>
<accession>A0A399QZQ7</accession>
<evidence type="ECO:0000256" key="5">
    <source>
        <dbReference type="ARBA" id="ARBA00023143"/>
    </source>
</evidence>
<keyword evidence="7" id="KW-0449">Lipoprotein</keyword>
<keyword evidence="9" id="KW-0969">Cilium</keyword>
<evidence type="ECO:0000256" key="7">
    <source>
        <dbReference type="HAMAP-Rule" id="MF_00415"/>
    </source>
</evidence>
<dbReference type="AlphaFoldDB" id="A0A399QZQ7"/>
<gene>
    <name evidence="7" type="primary">flgH</name>
    <name evidence="9" type="ORF">D1224_05435</name>
</gene>
<evidence type="ECO:0000313" key="10">
    <source>
        <dbReference type="Proteomes" id="UP000265431"/>
    </source>
</evidence>
<dbReference type="GO" id="GO:0071973">
    <property type="term" value="P:bacterial-type flagellum-dependent cell motility"/>
    <property type="evidence" value="ECO:0007669"/>
    <property type="project" value="InterPro"/>
</dbReference>
<keyword evidence="4 7" id="KW-0472">Membrane</keyword>
<dbReference type="PANTHER" id="PTHR34933">
    <property type="entry name" value="FLAGELLAR L-RING PROTEIN"/>
    <property type="match status" value="1"/>
</dbReference>
<sequence length="242" mass="25644">MGAGTMKNAFLFSLLALGCVACASSPSSQQALMAAPPASPPPVQSMAAFPQAPLHNDTNSLWTTSANSLLSMRRAKSVGDLLTVVVEMDDQASMQNSLQSTRGTNQDFNLDALFGLPEWANGVLPGGANLSPGVDYSRNSALNGSGAINRAEQVTFRLAARVIGLEPNGNLVIQGYQRTRVSNEVRVLTVTGVIRSQDITRMNTVTYEKIADAQLSYVSSGQATEPVRAGFVPKLLDTIVPF</sequence>
<protein>
    <recommendedName>
        <fullName evidence="7">Flagellar L-ring protein</fullName>
    </recommendedName>
    <alternativeName>
        <fullName evidence="7">Basal body L-ring protein</fullName>
    </alternativeName>
</protein>
<evidence type="ECO:0000256" key="1">
    <source>
        <dbReference type="ARBA" id="ARBA00002591"/>
    </source>
</evidence>
<comment type="function">
    <text evidence="1 7">Assembles around the rod to form the L-ring and probably protects the motor/basal body from shearing forces during rotation.</text>
</comment>
<keyword evidence="3 7" id="KW-0732">Signal</keyword>
<comment type="subcellular location">
    <subcellularLocation>
        <location evidence="7">Cell outer membrane</location>
        <topology evidence="7">Lipid-anchor</topology>
    </subcellularLocation>
    <subcellularLocation>
        <location evidence="7">Bacterial flagellum basal body</location>
    </subcellularLocation>
</comment>
<keyword evidence="5 7" id="KW-0975">Bacterial flagellum</keyword>
<comment type="subunit">
    <text evidence="7">The basal body constitutes a major portion of the flagellar organelle and consists of four rings (L,P,S, and M) mounted on a central rod.</text>
</comment>
<proteinExistence type="inferred from homology"/>
<dbReference type="PRINTS" id="PR01008">
    <property type="entry name" value="FLGLRINGFLGH"/>
</dbReference>
<evidence type="ECO:0000256" key="2">
    <source>
        <dbReference type="ARBA" id="ARBA00006929"/>
    </source>
</evidence>
<dbReference type="InterPro" id="IPR000527">
    <property type="entry name" value="Flag_Lring"/>
</dbReference>
<dbReference type="EMBL" id="QWGB01000005">
    <property type="protein sequence ID" value="RIJ23704.1"/>
    <property type="molecule type" value="Genomic_DNA"/>
</dbReference>
<feature type="chain" id="PRO_5017486238" description="Flagellar L-ring protein" evidence="8">
    <location>
        <begin position="24"/>
        <end position="242"/>
    </location>
</feature>
<evidence type="ECO:0000256" key="3">
    <source>
        <dbReference type="ARBA" id="ARBA00022729"/>
    </source>
</evidence>
<evidence type="ECO:0000313" key="9">
    <source>
        <dbReference type="EMBL" id="RIJ23704.1"/>
    </source>
</evidence>
<evidence type="ECO:0000256" key="6">
    <source>
        <dbReference type="ARBA" id="ARBA00023237"/>
    </source>
</evidence>
<dbReference type="OrthoDB" id="9789227at2"/>
<name>A0A399QZQ7_9PROT</name>
<dbReference type="HAMAP" id="MF_00415">
    <property type="entry name" value="FlgH"/>
    <property type="match status" value="1"/>
</dbReference>
<organism evidence="9 10">
    <name type="scientific">Henriciella barbarensis</name>
    <dbReference type="NCBI Taxonomy" id="86342"/>
    <lineage>
        <taxon>Bacteria</taxon>
        <taxon>Pseudomonadati</taxon>
        <taxon>Pseudomonadota</taxon>
        <taxon>Alphaproteobacteria</taxon>
        <taxon>Hyphomonadales</taxon>
        <taxon>Hyphomonadaceae</taxon>
        <taxon>Henriciella</taxon>
    </lineage>
</organism>
<dbReference type="PROSITE" id="PS51257">
    <property type="entry name" value="PROKAR_LIPOPROTEIN"/>
    <property type="match status" value="1"/>
</dbReference>
<evidence type="ECO:0000256" key="8">
    <source>
        <dbReference type="SAM" id="SignalP"/>
    </source>
</evidence>
<evidence type="ECO:0000256" key="4">
    <source>
        <dbReference type="ARBA" id="ARBA00023136"/>
    </source>
</evidence>
<keyword evidence="9" id="KW-0282">Flagellum</keyword>
<keyword evidence="9" id="KW-0966">Cell projection</keyword>
<dbReference type="GO" id="GO:0003774">
    <property type="term" value="F:cytoskeletal motor activity"/>
    <property type="evidence" value="ECO:0007669"/>
    <property type="project" value="InterPro"/>
</dbReference>
<keyword evidence="6 7" id="KW-0998">Cell outer membrane</keyword>
<keyword evidence="10" id="KW-1185">Reference proteome</keyword>